<organism evidence="3 4">
    <name type="scientific">Actinomadura latina</name>
    <dbReference type="NCBI Taxonomy" id="163603"/>
    <lineage>
        <taxon>Bacteria</taxon>
        <taxon>Bacillati</taxon>
        <taxon>Actinomycetota</taxon>
        <taxon>Actinomycetes</taxon>
        <taxon>Streptosporangiales</taxon>
        <taxon>Thermomonosporaceae</taxon>
        <taxon>Actinomadura</taxon>
    </lineage>
</organism>
<sequence length="59" mass="6646">MRRGRRDVEDRGVCDSKDPNGPILAVSRRDFDCFAQALKNLEQRSATEGPTRFAVPSRP</sequence>
<evidence type="ECO:0000313" key="3">
    <source>
        <dbReference type="EMBL" id="NKZ03546.1"/>
    </source>
</evidence>
<proteinExistence type="predicted"/>
<dbReference type="RefSeq" id="WP_083946836.1">
    <property type="nucleotide sequence ID" value="NZ_JAAXPI010000006.1"/>
</dbReference>
<dbReference type="Proteomes" id="UP000579250">
    <property type="component" value="Unassembled WGS sequence"/>
</dbReference>
<name>A0A846YZI2_9ACTN</name>
<keyword evidence="4" id="KW-1185">Reference proteome</keyword>
<evidence type="ECO:0000259" key="2">
    <source>
        <dbReference type="Pfam" id="PF04149"/>
    </source>
</evidence>
<evidence type="ECO:0000256" key="1">
    <source>
        <dbReference type="SAM" id="MobiDB-lite"/>
    </source>
</evidence>
<feature type="domain" description="DUF397" evidence="2">
    <location>
        <begin position="12"/>
        <end position="39"/>
    </location>
</feature>
<gene>
    <name evidence="3" type="ORF">HGB48_07265</name>
</gene>
<reference evidence="3 4" key="1">
    <citation type="submission" date="2020-04" db="EMBL/GenBank/DDBJ databases">
        <title>MicrobeNet Type strains.</title>
        <authorList>
            <person name="Nicholson A.C."/>
        </authorList>
    </citation>
    <scope>NUCLEOTIDE SEQUENCE [LARGE SCALE GENOMIC DNA]</scope>
    <source>
        <strain evidence="3 4">ATCC BAA-277</strain>
    </source>
</reference>
<dbReference type="Pfam" id="PF04149">
    <property type="entry name" value="DUF397"/>
    <property type="match status" value="1"/>
</dbReference>
<dbReference type="InterPro" id="IPR007278">
    <property type="entry name" value="DUF397"/>
</dbReference>
<evidence type="ECO:0000313" key="4">
    <source>
        <dbReference type="Proteomes" id="UP000579250"/>
    </source>
</evidence>
<dbReference type="AlphaFoldDB" id="A0A846YZI2"/>
<protein>
    <submittedName>
        <fullName evidence="3">DUF397 domain-containing protein</fullName>
    </submittedName>
</protein>
<dbReference type="EMBL" id="JAAXPI010000006">
    <property type="protein sequence ID" value="NKZ03546.1"/>
    <property type="molecule type" value="Genomic_DNA"/>
</dbReference>
<feature type="region of interest" description="Disordered" evidence="1">
    <location>
        <begin position="1"/>
        <end position="21"/>
    </location>
</feature>
<feature type="compositionally biased region" description="Basic and acidic residues" evidence="1">
    <location>
        <begin position="1"/>
        <end position="18"/>
    </location>
</feature>
<comment type="caution">
    <text evidence="3">The sequence shown here is derived from an EMBL/GenBank/DDBJ whole genome shotgun (WGS) entry which is preliminary data.</text>
</comment>
<accession>A0A846YZI2</accession>